<evidence type="ECO:0008006" key="4">
    <source>
        <dbReference type="Google" id="ProtNLM"/>
    </source>
</evidence>
<proteinExistence type="predicted"/>
<evidence type="ECO:0000313" key="3">
    <source>
        <dbReference type="Proteomes" id="UP000247702"/>
    </source>
</evidence>
<dbReference type="Proteomes" id="UP000615446">
    <property type="component" value="Unassembled WGS sequence"/>
</dbReference>
<reference evidence="1 3" key="1">
    <citation type="submission" date="2017-11" db="EMBL/GenBank/DDBJ databases">
        <title>The genome of Rhizophagus clarus HR1 reveals common genetic basis of auxotrophy among arbuscular mycorrhizal fungi.</title>
        <authorList>
            <person name="Kobayashi Y."/>
        </authorList>
    </citation>
    <scope>NUCLEOTIDE SEQUENCE [LARGE SCALE GENOMIC DNA]</scope>
    <source>
        <strain evidence="1 3">HR1</strain>
    </source>
</reference>
<dbReference type="Proteomes" id="UP000247702">
    <property type="component" value="Unassembled WGS sequence"/>
</dbReference>
<evidence type="ECO:0000313" key="2">
    <source>
        <dbReference type="EMBL" id="GES74392.1"/>
    </source>
</evidence>
<dbReference type="EMBL" id="BEXD01003680">
    <property type="protein sequence ID" value="GBC01744.1"/>
    <property type="molecule type" value="Genomic_DNA"/>
</dbReference>
<dbReference type="SUPFAM" id="SSF52047">
    <property type="entry name" value="RNI-like"/>
    <property type="match status" value="1"/>
</dbReference>
<keyword evidence="3" id="KW-1185">Reference proteome</keyword>
<dbReference type="AlphaFoldDB" id="A0A2Z6RHZ2"/>
<dbReference type="OrthoDB" id="2305371at2759"/>
<gene>
    <name evidence="2" type="ORF">RCL2_000187400</name>
    <name evidence="1" type="ORF">RclHR1_04310005</name>
</gene>
<name>A0A2Z6RHZ2_9GLOM</name>
<dbReference type="InterPro" id="IPR032675">
    <property type="entry name" value="LRR_dom_sf"/>
</dbReference>
<protein>
    <recommendedName>
        <fullName evidence="4">F-box domain-containing protein</fullName>
    </recommendedName>
</protein>
<accession>A0A2Z6RHZ2</accession>
<reference evidence="2" key="2">
    <citation type="submission" date="2019-10" db="EMBL/GenBank/DDBJ databases">
        <title>Conservation and host-specific expression of non-tandemly repeated heterogenous ribosome RNA gene in arbuscular mycorrhizal fungi.</title>
        <authorList>
            <person name="Maeda T."/>
            <person name="Kobayashi Y."/>
            <person name="Nakagawa T."/>
            <person name="Ezawa T."/>
            <person name="Yamaguchi K."/>
            <person name="Bino T."/>
            <person name="Nishimoto Y."/>
            <person name="Shigenobu S."/>
            <person name="Kawaguchi M."/>
        </authorList>
    </citation>
    <scope>NUCLEOTIDE SEQUENCE</scope>
    <source>
        <strain evidence="2">HR1</strain>
    </source>
</reference>
<evidence type="ECO:0000313" key="1">
    <source>
        <dbReference type="EMBL" id="GBC01744.1"/>
    </source>
</evidence>
<sequence length="498" mass="59413">MLVIDEDCLRLIFEELCDDRCTMYSCLLVNRLWCEAVVPVLWKDPWKFLNDLKDFKRDEQFLNTILLHLSKESRNNLTSRDDINKYINIPQQQQTPLFNYINFIKYIRKKYQCLNVKNVCHQFFYDCTFKYILEQEVYKLLISKCASLKFLDITDMKYPLHEYSGATTNLSCIKELQCKSCDSEELFYGLSKICNSIEKLCVSYTSSNPGLAELIETQNNLKYVKILVNTNAKKIMKWEDKCQMIDQAIIKHSNKLIYLDIPIESISLSFYINLFPQLINLQTFILDGNMLCDTKLENQLLFSSSYSKLQVIHLDCVSFFTAKRLIQNTVQNLQIIWTNNICFDTEDQSKNFIRIIYQNCPYLKYVKFLLKGQYFEEIEQLLKICKFLEGLYIDVDHRINNYLNGDELLDILIRFAPNSLYKLQLNYCEFETKSFNSFFIEWKKRKSLWLYLNNINIKSDNDFKIEFIDLIKKYKDEKVIKICELNEKFNFINDYIEL</sequence>
<comment type="caution">
    <text evidence="1">The sequence shown here is derived from an EMBL/GenBank/DDBJ whole genome shotgun (WGS) entry which is preliminary data.</text>
</comment>
<dbReference type="EMBL" id="BLAL01000012">
    <property type="protein sequence ID" value="GES74392.1"/>
    <property type="molecule type" value="Genomic_DNA"/>
</dbReference>
<dbReference type="Gene3D" id="3.80.10.10">
    <property type="entry name" value="Ribonuclease Inhibitor"/>
    <property type="match status" value="1"/>
</dbReference>
<organism evidence="1 3">
    <name type="scientific">Rhizophagus clarus</name>
    <dbReference type="NCBI Taxonomy" id="94130"/>
    <lineage>
        <taxon>Eukaryota</taxon>
        <taxon>Fungi</taxon>
        <taxon>Fungi incertae sedis</taxon>
        <taxon>Mucoromycota</taxon>
        <taxon>Glomeromycotina</taxon>
        <taxon>Glomeromycetes</taxon>
        <taxon>Glomerales</taxon>
        <taxon>Glomeraceae</taxon>
        <taxon>Rhizophagus</taxon>
    </lineage>
</organism>